<evidence type="ECO:0000313" key="11">
    <source>
        <dbReference type="EMBL" id="TCW40110.1"/>
    </source>
</evidence>
<evidence type="ECO:0000256" key="6">
    <source>
        <dbReference type="ARBA" id="ARBA00023004"/>
    </source>
</evidence>
<dbReference type="EMBL" id="SMDC01000001">
    <property type="protein sequence ID" value="TCW40110.1"/>
    <property type="molecule type" value="Genomic_DNA"/>
</dbReference>
<name>A0A4V2WAP7_MARGR</name>
<keyword evidence="4 8" id="KW-0479">Metal-binding</keyword>
<evidence type="ECO:0000256" key="3">
    <source>
        <dbReference type="ARBA" id="ARBA00022617"/>
    </source>
</evidence>
<keyword evidence="5" id="KW-0249">Electron transport</keyword>
<feature type="binding site" description="covalent" evidence="8">
    <location>
        <position position="35"/>
    </location>
    <ligand>
        <name>heme c</name>
        <dbReference type="ChEBI" id="CHEBI:61717"/>
    </ligand>
</feature>
<dbReference type="RefSeq" id="WP_123141569.1">
    <property type="nucleotide sequence ID" value="NZ_NRRH01000044.1"/>
</dbReference>
<dbReference type="SUPFAM" id="SSF46626">
    <property type="entry name" value="Cytochrome c"/>
    <property type="match status" value="1"/>
</dbReference>
<sequence length="105" mass="11075">MRSLTPSLRHGLALSLLLAAPFANASPELAQQSGCLVCHQVDSKIIGPAYRDIAAKYRAQADAKAKLVAKVKQGGVGVWGDMPMPPNAHVSDADIDTLVTWVLGL</sequence>
<feature type="domain" description="Cytochrome c" evidence="10">
    <location>
        <begin position="6"/>
        <end position="105"/>
    </location>
</feature>
<dbReference type="Gene3D" id="1.10.760.10">
    <property type="entry name" value="Cytochrome c-like domain"/>
    <property type="match status" value="1"/>
</dbReference>
<organism evidence="11 12">
    <name type="scientific">Marichromatium gracile</name>
    <name type="common">Chromatium gracile</name>
    <dbReference type="NCBI Taxonomy" id="1048"/>
    <lineage>
        <taxon>Bacteria</taxon>
        <taxon>Pseudomonadati</taxon>
        <taxon>Pseudomonadota</taxon>
        <taxon>Gammaproteobacteria</taxon>
        <taxon>Chromatiales</taxon>
        <taxon>Chromatiaceae</taxon>
        <taxon>Marichromatium</taxon>
    </lineage>
</organism>
<reference evidence="11 12" key="1">
    <citation type="submission" date="2019-03" db="EMBL/GenBank/DDBJ databases">
        <title>Genomic Encyclopedia of Type Strains, Phase IV (KMG-IV): sequencing the most valuable type-strain genomes for metagenomic binning, comparative biology and taxonomic classification.</title>
        <authorList>
            <person name="Goeker M."/>
        </authorList>
    </citation>
    <scope>NUCLEOTIDE SEQUENCE [LARGE SCALE GENOMIC DNA]</scope>
    <source>
        <strain evidence="11 12">DSM 203</strain>
    </source>
</reference>
<dbReference type="GO" id="GO:0005506">
    <property type="term" value="F:iron ion binding"/>
    <property type="evidence" value="ECO:0007669"/>
    <property type="project" value="InterPro"/>
</dbReference>
<dbReference type="GO" id="GO:0020037">
    <property type="term" value="F:heme binding"/>
    <property type="evidence" value="ECO:0007669"/>
    <property type="project" value="InterPro"/>
</dbReference>
<gene>
    <name evidence="11" type="ORF">EDC29_101527</name>
</gene>
<dbReference type="InterPro" id="IPR002324">
    <property type="entry name" value="Cyt_c_ID"/>
</dbReference>
<dbReference type="GO" id="GO:0009055">
    <property type="term" value="F:electron transfer activity"/>
    <property type="evidence" value="ECO:0007669"/>
    <property type="project" value="InterPro"/>
</dbReference>
<accession>A0A4V2WAP7</accession>
<dbReference type="Pfam" id="PF00034">
    <property type="entry name" value="Cytochrom_C"/>
    <property type="match status" value="1"/>
</dbReference>
<keyword evidence="6 8" id="KW-0408">Iron</keyword>
<keyword evidence="2" id="KW-0813">Transport</keyword>
<feature type="binding site" description="covalent" evidence="8">
    <location>
        <position position="84"/>
    </location>
    <ligand>
        <name>heme c</name>
        <dbReference type="ChEBI" id="CHEBI:61717"/>
    </ligand>
</feature>
<evidence type="ECO:0000313" key="12">
    <source>
        <dbReference type="Proteomes" id="UP000295247"/>
    </source>
</evidence>
<dbReference type="PRINTS" id="PR00606">
    <property type="entry name" value="CYTCHROMECID"/>
</dbReference>
<feature type="signal peptide" evidence="9">
    <location>
        <begin position="1"/>
        <end position="25"/>
    </location>
</feature>
<evidence type="ECO:0000256" key="5">
    <source>
        <dbReference type="ARBA" id="ARBA00022982"/>
    </source>
</evidence>
<feature type="binding site" description="covalent" evidence="8">
    <location>
        <position position="39"/>
    </location>
    <ligand>
        <name>heme c</name>
        <dbReference type="ChEBI" id="CHEBI:61717"/>
    </ligand>
</feature>
<keyword evidence="3 8" id="KW-0349">Heme</keyword>
<keyword evidence="9" id="KW-0732">Signal</keyword>
<dbReference type="PROSITE" id="PS51007">
    <property type="entry name" value="CYTC"/>
    <property type="match status" value="1"/>
</dbReference>
<protein>
    <recommendedName>
        <fullName evidence="1">Cytochrome c-551</fullName>
    </recommendedName>
    <alternativeName>
        <fullName evidence="7">Cytochrome c551</fullName>
    </alternativeName>
</protein>
<evidence type="ECO:0000256" key="9">
    <source>
        <dbReference type="SAM" id="SignalP"/>
    </source>
</evidence>
<evidence type="ECO:0000256" key="8">
    <source>
        <dbReference type="PIRSR" id="PIRSR602324-1"/>
    </source>
</evidence>
<dbReference type="InterPro" id="IPR036909">
    <property type="entry name" value="Cyt_c-like_dom_sf"/>
</dbReference>
<dbReference type="AlphaFoldDB" id="A0A4V2WAP7"/>
<proteinExistence type="predicted"/>
<evidence type="ECO:0000256" key="2">
    <source>
        <dbReference type="ARBA" id="ARBA00022448"/>
    </source>
</evidence>
<evidence type="ECO:0000259" key="10">
    <source>
        <dbReference type="PROSITE" id="PS51007"/>
    </source>
</evidence>
<evidence type="ECO:0000256" key="4">
    <source>
        <dbReference type="ARBA" id="ARBA00022723"/>
    </source>
</evidence>
<comment type="caution">
    <text evidence="11">The sequence shown here is derived from an EMBL/GenBank/DDBJ whole genome shotgun (WGS) entry which is preliminary data.</text>
</comment>
<comment type="PTM">
    <text evidence="8">Binds 1 heme c group covalently per subunit.</text>
</comment>
<feature type="chain" id="PRO_5020558332" description="Cytochrome c-551" evidence="9">
    <location>
        <begin position="26"/>
        <end position="105"/>
    </location>
</feature>
<dbReference type="InterPro" id="IPR009056">
    <property type="entry name" value="Cyt_c-like_dom"/>
</dbReference>
<evidence type="ECO:0000256" key="1">
    <source>
        <dbReference type="ARBA" id="ARBA00021020"/>
    </source>
</evidence>
<dbReference type="Proteomes" id="UP000295247">
    <property type="component" value="Unassembled WGS sequence"/>
</dbReference>
<evidence type="ECO:0000256" key="7">
    <source>
        <dbReference type="ARBA" id="ARBA00031244"/>
    </source>
</evidence>